<comment type="caution">
    <text evidence="2">The sequence shown here is derived from an EMBL/GenBank/DDBJ whole genome shotgun (WGS) entry which is preliminary data.</text>
</comment>
<protein>
    <recommendedName>
        <fullName evidence="4">F-box domain-containing protein</fullName>
    </recommendedName>
</protein>
<dbReference type="OrthoDB" id="10378800at2759"/>
<evidence type="ECO:0000313" key="3">
    <source>
        <dbReference type="Proteomes" id="UP000070133"/>
    </source>
</evidence>
<organism evidence="2 3">
    <name type="scientific">Pseudocercospora eumusae</name>
    <dbReference type="NCBI Taxonomy" id="321146"/>
    <lineage>
        <taxon>Eukaryota</taxon>
        <taxon>Fungi</taxon>
        <taxon>Dikarya</taxon>
        <taxon>Ascomycota</taxon>
        <taxon>Pezizomycotina</taxon>
        <taxon>Dothideomycetes</taxon>
        <taxon>Dothideomycetidae</taxon>
        <taxon>Mycosphaerellales</taxon>
        <taxon>Mycosphaerellaceae</taxon>
        <taxon>Pseudocercospora</taxon>
    </lineage>
</organism>
<feature type="region of interest" description="Disordered" evidence="1">
    <location>
        <begin position="1"/>
        <end position="40"/>
    </location>
</feature>
<dbReference type="EMBL" id="LFZN01000044">
    <property type="protein sequence ID" value="KXT02208.1"/>
    <property type="molecule type" value="Genomic_DNA"/>
</dbReference>
<dbReference type="Proteomes" id="UP000070133">
    <property type="component" value="Unassembled WGS sequence"/>
</dbReference>
<accession>A0A139HIA0</accession>
<proteinExistence type="predicted"/>
<evidence type="ECO:0000313" key="2">
    <source>
        <dbReference type="EMBL" id="KXT02208.1"/>
    </source>
</evidence>
<name>A0A139HIA0_9PEZI</name>
<gene>
    <name evidence="2" type="ORF">AC578_5099</name>
</gene>
<feature type="compositionally biased region" description="Polar residues" evidence="1">
    <location>
        <begin position="7"/>
        <end position="25"/>
    </location>
</feature>
<evidence type="ECO:0008006" key="4">
    <source>
        <dbReference type="Google" id="ProtNLM"/>
    </source>
</evidence>
<reference evidence="2 3" key="1">
    <citation type="submission" date="2015-07" db="EMBL/GenBank/DDBJ databases">
        <title>Comparative genomics of the Sigatoka disease complex on banana suggests a link between parallel evolutionary changes in Pseudocercospora fijiensis and Pseudocercospora eumusae and increased virulence on the banana host.</title>
        <authorList>
            <person name="Chang T.-C."/>
            <person name="Salvucci A."/>
            <person name="Crous P.W."/>
            <person name="Stergiopoulos I."/>
        </authorList>
    </citation>
    <scope>NUCLEOTIDE SEQUENCE [LARGE SCALE GENOMIC DNA]</scope>
    <source>
        <strain evidence="2 3">CBS 114824</strain>
    </source>
</reference>
<dbReference type="AlphaFoldDB" id="A0A139HIA0"/>
<evidence type="ECO:0000256" key="1">
    <source>
        <dbReference type="SAM" id="MobiDB-lite"/>
    </source>
</evidence>
<sequence>MELGNGQRFNSNRQLNTAEAESTSVDPEESGQAHPKAQIERKKFESEKIITVVSSIAPTSSTPSTSPNRTTFFSIPYELRSRIYDLVSTPPPTDHAFHTNFRKSYQKHQFALTAVNRRFREDILARYYRNVKVVIWSARCGDLQAKVARDEWLEIGGKHVEAARKFQFHVGIGCVITFEGARGSGVKGFEVEGLVDGLSPVEKRLIEERVARNGGMALKPEDIKDLMGLLEAMQGGGPGWS</sequence>
<keyword evidence="3" id="KW-1185">Reference proteome</keyword>